<dbReference type="Proteomes" id="UP001319200">
    <property type="component" value="Unassembled WGS sequence"/>
</dbReference>
<evidence type="ECO:0000313" key="2">
    <source>
        <dbReference type="EMBL" id="MBT1695362.1"/>
    </source>
</evidence>
<dbReference type="GO" id="GO:0016810">
    <property type="term" value="F:hydrolase activity, acting on carbon-nitrogen (but not peptide) bonds"/>
    <property type="evidence" value="ECO:0007669"/>
    <property type="project" value="InterPro"/>
</dbReference>
<name>A0AAP2GM58_9BACT</name>
<dbReference type="AlphaFoldDB" id="A0AAP2GM58"/>
<sequence>MKSLKYCIRFILIVNCLTIFLQGYSQKTFIRAGRVIDPASGAVLLNQVLVVENKKIVDIGANIPIPANGQVIDLGKATLMPGLFDAHTHVCSTVSKFADWLGVDYFDMVLLNPNGYRAIQGAVHAREMLESGFTTIRDAGNSGKYADVDVKRAINEGLVPGPTMIVAGKIIAPFGGQFRTRADQQFLINDEYLFADTRDEIIKGIRENIYYGADVIKIVVDGQRYSYGYEDIKLFVDEAKKAGVKVMAHCQSPKGEYAAAKAGVASIEHGWTIPDSVATIMKEKNIVLVSTDFTEETLKEFGHPEERARSIHGRRVERLKRVYKAGVTIAFGTDIMIDVENKTRGQLAINYIDSFSEAGIPPIDILKALTIHAARLLGMEAQRGKIEKGMFADFIAVAGNPLDDINTLKQVRFVMKEGKVVVNRMPLPADPADKRR</sequence>
<dbReference type="SUPFAM" id="SSF51556">
    <property type="entry name" value="Metallo-dependent hydrolases"/>
    <property type="match status" value="1"/>
</dbReference>
<accession>A0AAP2GM58</accession>
<evidence type="ECO:0000313" key="3">
    <source>
        <dbReference type="Proteomes" id="UP001319200"/>
    </source>
</evidence>
<evidence type="ECO:0000259" key="1">
    <source>
        <dbReference type="Pfam" id="PF01979"/>
    </source>
</evidence>
<dbReference type="RefSeq" id="WP_254158946.1">
    <property type="nucleotide sequence ID" value="NZ_JAHESF010000001.1"/>
</dbReference>
<dbReference type="PANTHER" id="PTHR43135:SF3">
    <property type="entry name" value="ALPHA-D-RIBOSE 1-METHYLPHOSPHONATE 5-TRIPHOSPHATE DIPHOSPHATASE"/>
    <property type="match status" value="1"/>
</dbReference>
<comment type="caution">
    <text evidence="2">The sequence shown here is derived from an EMBL/GenBank/DDBJ whole genome shotgun (WGS) entry which is preliminary data.</text>
</comment>
<dbReference type="Gene3D" id="3.20.20.140">
    <property type="entry name" value="Metal-dependent hydrolases"/>
    <property type="match status" value="1"/>
</dbReference>
<dbReference type="SUPFAM" id="SSF51338">
    <property type="entry name" value="Composite domain of metallo-dependent hydrolases"/>
    <property type="match status" value="2"/>
</dbReference>
<dbReference type="CDD" id="cd01299">
    <property type="entry name" value="Met_dep_hydrolase_A"/>
    <property type="match status" value="1"/>
</dbReference>
<proteinExistence type="predicted"/>
<reference evidence="2 3" key="1">
    <citation type="submission" date="2021-05" db="EMBL/GenBank/DDBJ databases">
        <title>A Polyphasic approach of four new species of the genus Ohtaekwangia: Ohtaekwangia histidinii sp. nov., Ohtaekwangia cretensis sp. nov., Ohtaekwangia indiensis sp. nov., Ohtaekwangia reichenbachii sp. nov. from diverse environment.</title>
        <authorList>
            <person name="Octaviana S."/>
        </authorList>
    </citation>
    <scope>NUCLEOTIDE SEQUENCE [LARGE SCALE GENOMIC DNA]</scope>
    <source>
        <strain evidence="2 3">PWU4</strain>
    </source>
</reference>
<protein>
    <submittedName>
        <fullName evidence="2">Amidohydrolase family protein</fullName>
    </submittedName>
</protein>
<dbReference type="Gene3D" id="2.30.40.10">
    <property type="entry name" value="Urease, subunit C, domain 1"/>
    <property type="match status" value="1"/>
</dbReference>
<gene>
    <name evidence="2" type="ORF">KK083_00650</name>
</gene>
<dbReference type="InterPro" id="IPR051781">
    <property type="entry name" value="Metallo-dep_Hydrolase"/>
</dbReference>
<dbReference type="InterPro" id="IPR006680">
    <property type="entry name" value="Amidohydro-rel"/>
</dbReference>
<dbReference type="InterPro" id="IPR011059">
    <property type="entry name" value="Metal-dep_hydrolase_composite"/>
</dbReference>
<keyword evidence="3" id="KW-1185">Reference proteome</keyword>
<dbReference type="Pfam" id="PF01979">
    <property type="entry name" value="Amidohydro_1"/>
    <property type="match status" value="1"/>
</dbReference>
<dbReference type="EMBL" id="JAHESF010000001">
    <property type="protein sequence ID" value="MBT1695362.1"/>
    <property type="molecule type" value="Genomic_DNA"/>
</dbReference>
<organism evidence="2 3">
    <name type="scientific">Chryseosolibacter histidini</name>
    <dbReference type="NCBI Taxonomy" id="2782349"/>
    <lineage>
        <taxon>Bacteria</taxon>
        <taxon>Pseudomonadati</taxon>
        <taxon>Bacteroidota</taxon>
        <taxon>Cytophagia</taxon>
        <taxon>Cytophagales</taxon>
        <taxon>Chryseotaleaceae</taxon>
        <taxon>Chryseosolibacter</taxon>
    </lineage>
</organism>
<dbReference type="InterPro" id="IPR057744">
    <property type="entry name" value="OTAase-like"/>
</dbReference>
<feature type="domain" description="Amidohydrolase-related" evidence="1">
    <location>
        <begin position="78"/>
        <end position="421"/>
    </location>
</feature>
<dbReference type="PANTHER" id="PTHR43135">
    <property type="entry name" value="ALPHA-D-RIBOSE 1-METHYLPHOSPHONATE 5-TRIPHOSPHATE DIPHOSPHATASE"/>
    <property type="match status" value="1"/>
</dbReference>
<dbReference type="InterPro" id="IPR032466">
    <property type="entry name" value="Metal_Hydrolase"/>
</dbReference>